<keyword evidence="4 9" id="KW-0732">Signal</keyword>
<comment type="caution">
    <text evidence="11">The sequence shown here is derived from an EMBL/GenBank/DDBJ whole genome shotgun (WGS) entry which is preliminary data.</text>
</comment>
<evidence type="ECO:0000256" key="9">
    <source>
        <dbReference type="SAM" id="SignalP"/>
    </source>
</evidence>
<comment type="similarity">
    <text evidence="2 8">Belongs to the EMP24/GP25L family.</text>
</comment>
<comment type="subcellular location">
    <subcellularLocation>
        <location evidence="7">Endomembrane system</location>
        <topology evidence="7">Single-pass membrane protein</topology>
    </subcellularLocation>
    <subcellularLocation>
        <location evidence="1 8">Membrane</location>
        <topology evidence="1 8">Single-pass type I membrane protein</topology>
    </subcellularLocation>
</comment>
<evidence type="ECO:0000313" key="12">
    <source>
        <dbReference type="Proteomes" id="UP001498771"/>
    </source>
</evidence>
<proteinExistence type="inferred from homology"/>
<protein>
    <submittedName>
        <fullName evidence="11">Emp24/gp25L/p24 family/GOLD-domain-containing protein</fullName>
    </submittedName>
</protein>
<evidence type="ECO:0000256" key="4">
    <source>
        <dbReference type="ARBA" id="ARBA00022729"/>
    </source>
</evidence>
<dbReference type="InterPro" id="IPR036598">
    <property type="entry name" value="GOLD_dom_sf"/>
</dbReference>
<evidence type="ECO:0000256" key="7">
    <source>
        <dbReference type="ARBA" id="ARBA00037847"/>
    </source>
</evidence>
<dbReference type="SUPFAM" id="SSF101576">
    <property type="entry name" value="Supernatant protein factor (SPF), C-terminal domain"/>
    <property type="match status" value="1"/>
</dbReference>
<name>A0ABR1FFW3_9ASCO</name>
<keyword evidence="6" id="KW-0472">Membrane</keyword>
<dbReference type="RefSeq" id="XP_064771386.1">
    <property type="nucleotide sequence ID" value="XM_064911841.1"/>
</dbReference>
<evidence type="ECO:0000256" key="2">
    <source>
        <dbReference type="ARBA" id="ARBA00007104"/>
    </source>
</evidence>
<evidence type="ECO:0000256" key="8">
    <source>
        <dbReference type="RuleBase" id="RU003827"/>
    </source>
</evidence>
<dbReference type="InterPro" id="IPR009038">
    <property type="entry name" value="GOLD_dom"/>
</dbReference>
<gene>
    <name evidence="11" type="ORF">BZA70DRAFT_273522</name>
</gene>
<dbReference type="Proteomes" id="UP001498771">
    <property type="component" value="Unassembled WGS sequence"/>
</dbReference>
<evidence type="ECO:0000256" key="6">
    <source>
        <dbReference type="ARBA" id="ARBA00023136"/>
    </source>
</evidence>
<dbReference type="PANTHER" id="PTHR22811">
    <property type="entry name" value="TRANSMEMBRANE EMP24 DOMAIN-CONTAINING PROTEIN"/>
    <property type="match status" value="1"/>
</dbReference>
<feature type="domain" description="GOLD" evidence="10">
    <location>
        <begin position="31"/>
        <end position="119"/>
    </location>
</feature>
<keyword evidence="3 8" id="KW-0812">Transmembrane</keyword>
<sequence>MIRSLFFLLLGVFALLRTAVGHNVKLEAQGRECFFEDLRAGDTMTVSYQVGDSDASASSGSGGIDFWVNDPRNSAVKVEKDVQHGEFTFVASHNGRYTYCFSNEAAGYVSKEIGFNVHGVVYVDASETPEDPLEHEIKTLSQLLEQVKDELEYIMIRERVHRNTAESTNSRVKWWSIFQIGVVAGSGVFQVYFLKRFFEVKSAV</sequence>
<evidence type="ECO:0000256" key="1">
    <source>
        <dbReference type="ARBA" id="ARBA00004479"/>
    </source>
</evidence>
<keyword evidence="12" id="KW-1185">Reference proteome</keyword>
<keyword evidence="5" id="KW-1133">Transmembrane helix</keyword>
<accession>A0ABR1FFW3</accession>
<dbReference type="Pfam" id="PF01105">
    <property type="entry name" value="EMP24_GP25L"/>
    <property type="match status" value="1"/>
</dbReference>
<evidence type="ECO:0000256" key="5">
    <source>
        <dbReference type="ARBA" id="ARBA00022989"/>
    </source>
</evidence>
<dbReference type="PROSITE" id="PS50866">
    <property type="entry name" value="GOLD"/>
    <property type="match status" value="1"/>
</dbReference>
<dbReference type="EMBL" id="JBBJBU010000001">
    <property type="protein sequence ID" value="KAK7208353.1"/>
    <property type="molecule type" value="Genomic_DNA"/>
</dbReference>
<reference evidence="11 12" key="1">
    <citation type="submission" date="2024-03" db="EMBL/GenBank/DDBJ databases">
        <title>Genome-scale model development and genomic sequencing of the oleaginous clade Lipomyces.</title>
        <authorList>
            <consortium name="Lawrence Berkeley National Laboratory"/>
            <person name="Czajka J.J."/>
            <person name="Han Y."/>
            <person name="Kim J."/>
            <person name="Mondo S.J."/>
            <person name="Hofstad B.A."/>
            <person name="Robles A."/>
            <person name="Haridas S."/>
            <person name="Riley R."/>
            <person name="LaButti K."/>
            <person name="Pangilinan J."/>
            <person name="Andreopoulos W."/>
            <person name="Lipzen A."/>
            <person name="Yan J."/>
            <person name="Wang M."/>
            <person name="Ng V."/>
            <person name="Grigoriev I.V."/>
            <person name="Spatafora J.W."/>
            <person name="Magnuson J.K."/>
            <person name="Baker S.E."/>
            <person name="Pomraning K.R."/>
        </authorList>
    </citation>
    <scope>NUCLEOTIDE SEQUENCE [LARGE SCALE GENOMIC DNA]</scope>
    <source>
        <strain evidence="11 12">Phaff 52-87</strain>
    </source>
</reference>
<dbReference type="GeneID" id="90037353"/>
<dbReference type="InterPro" id="IPR015720">
    <property type="entry name" value="Emp24-like"/>
</dbReference>
<organism evidence="11 12">
    <name type="scientific">Myxozyma melibiosi</name>
    <dbReference type="NCBI Taxonomy" id="54550"/>
    <lineage>
        <taxon>Eukaryota</taxon>
        <taxon>Fungi</taxon>
        <taxon>Dikarya</taxon>
        <taxon>Ascomycota</taxon>
        <taxon>Saccharomycotina</taxon>
        <taxon>Lipomycetes</taxon>
        <taxon>Lipomycetales</taxon>
        <taxon>Lipomycetaceae</taxon>
        <taxon>Myxozyma</taxon>
    </lineage>
</organism>
<evidence type="ECO:0000259" key="10">
    <source>
        <dbReference type="PROSITE" id="PS50866"/>
    </source>
</evidence>
<dbReference type="SMART" id="SM01190">
    <property type="entry name" value="EMP24_GP25L"/>
    <property type="match status" value="1"/>
</dbReference>
<evidence type="ECO:0000313" key="11">
    <source>
        <dbReference type="EMBL" id="KAK7208353.1"/>
    </source>
</evidence>
<feature type="signal peptide" evidence="9">
    <location>
        <begin position="1"/>
        <end position="21"/>
    </location>
</feature>
<evidence type="ECO:0000256" key="3">
    <source>
        <dbReference type="ARBA" id="ARBA00022692"/>
    </source>
</evidence>
<feature type="chain" id="PRO_5046264580" evidence="9">
    <location>
        <begin position="22"/>
        <end position="204"/>
    </location>
</feature>